<feature type="region of interest" description="Disordered" evidence="1">
    <location>
        <begin position="69"/>
        <end position="101"/>
    </location>
</feature>
<evidence type="ECO:0000256" key="1">
    <source>
        <dbReference type="SAM" id="MobiDB-lite"/>
    </source>
</evidence>
<reference evidence="2 3" key="1">
    <citation type="submission" date="2024-10" db="EMBL/GenBank/DDBJ databases">
        <title>Updated reference genomes for cyclostephanoid diatoms.</title>
        <authorList>
            <person name="Roberts W.R."/>
            <person name="Alverson A.J."/>
        </authorList>
    </citation>
    <scope>NUCLEOTIDE SEQUENCE [LARGE SCALE GENOMIC DNA]</scope>
    <source>
        <strain evidence="2 3">AJA276-08</strain>
    </source>
</reference>
<evidence type="ECO:0008006" key="4">
    <source>
        <dbReference type="Google" id="ProtNLM"/>
    </source>
</evidence>
<dbReference type="EMBL" id="JALLAZ020000668">
    <property type="protein sequence ID" value="KAL3789837.1"/>
    <property type="molecule type" value="Genomic_DNA"/>
</dbReference>
<feature type="region of interest" description="Disordered" evidence="1">
    <location>
        <begin position="18"/>
        <end position="39"/>
    </location>
</feature>
<dbReference type="AlphaFoldDB" id="A0ABD3PPF0"/>
<protein>
    <recommendedName>
        <fullName evidence="4">Indole-3-glycerol-phosphate synthase</fullName>
    </recommendedName>
</protein>
<keyword evidence="3" id="KW-1185">Reference proteome</keyword>
<comment type="caution">
    <text evidence="2">The sequence shown here is derived from an EMBL/GenBank/DDBJ whole genome shotgun (WGS) entry which is preliminary data.</text>
</comment>
<accession>A0ABD3PPF0</accession>
<organism evidence="2 3">
    <name type="scientific">Stephanodiscus triporus</name>
    <dbReference type="NCBI Taxonomy" id="2934178"/>
    <lineage>
        <taxon>Eukaryota</taxon>
        <taxon>Sar</taxon>
        <taxon>Stramenopiles</taxon>
        <taxon>Ochrophyta</taxon>
        <taxon>Bacillariophyta</taxon>
        <taxon>Coscinodiscophyceae</taxon>
        <taxon>Thalassiosirophycidae</taxon>
        <taxon>Stephanodiscales</taxon>
        <taxon>Stephanodiscaceae</taxon>
        <taxon>Stephanodiscus</taxon>
    </lineage>
</organism>
<evidence type="ECO:0000313" key="3">
    <source>
        <dbReference type="Proteomes" id="UP001530315"/>
    </source>
</evidence>
<sequence length="149" mass="16524">MSYVQDGVSAAPREAALRRVHDDPNNVANPSARPRSYDKVERGERLMEGGGLVESSMRRGSFVVDVQKAQERTELPGRHSRATTTPPARSRRQWSDSATTTDQMKRLLAVGYNGIVIGRAAMGSTRAPEFIRAVRDRTLLPTEFSQWGP</sequence>
<dbReference type="Proteomes" id="UP001530315">
    <property type="component" value="Unassembled WGS sequence"/>
</dbReference>
<gene>
    <name evidence="2" type="ORF">ACHAW5_011260</name>
</gene>
<name>A0ABD3PPF0_9STRA</name>
<evidence type="ECO:0000313" key="2">
    <source>
        <dbReference type="EMBL" id="KAL3789837.1"/>
    </source>
</evidence>
<proteinExistence type="predicted"/>